<dbReference type="OrthoDB" id="122388at2"/>
<dbReference type="PROSITE" id="PS50937">
    <property type="entry name" value="HTH_MERR_2"/>
    <property type="match status" value="2"/>
</dbReference>
<keyword evidence="1" id="KW-0678">Repressor</keyword>
<dbReference type="PANTHER" id="PTHR30204">
    <property type="entry name" value="REDOX-CYCLING DRUG-SENSING TRANSCRIPTIONAL ACTIVATOR SOXR"/>
    <property type="match status" value="1"/>
</dbReference>
<dbReference type="PANTHER" id="PTHR30204:SF69">
    <property type="entry name" value="MERR-FAMILY TRANSCRIPTIONAL REGULATOR"/>
    <property type="match status" value="1"/>
</dbReference>
<dbReference type="Gene3D" id="1.10.1660.10">
    <property type="match status" value="2"/>
</dbReference>
<dbReference type="InterPro" id="IPR000551">
    <property type="entry name" value="MerR-type_HTH_dom"/>
</dbReference>
<dbReference type="GO" id="GO:0003700">
    <property type="term" value="F:DNA-binding transcription factor activity"/>
    <property type="evidence" value="ECO:0007669"/>
    <property type="project" value="InterPro"/>
</dbReference>
<sequence>MIKPIVIARKLKISTSALRHYEAWGIVPKAERSENGYRLYTKEHVAYFECIRALNRGFGMKAAREIMPFIMEGNPTEALWVVNRVQGDLRKEKERAELALKILQQEEDLDRASRFKKQWYSIGEAAESLDLAASTLRHWEKEGLICPERMPDSGYRKYSREDLQRLLIIRTLKTAVYSLDIVREAMDEMGQHTIKSAVKVIRDSLALMDNQIKEQLHGLYYLYKLIGVTEEKKDS</sequence>
<name>A0A2S5GDN7_9BACL</name>
<dbReference type="RefSeq" id="WP_104057752.1">
    <property type="nucleotide sequence ID" value="NZ_PREZ01000003.1"/>
</dbReference>
<dbReference type="InterPro" id="IPR047057">
    <property type="entry name" value="MerR_fam"/>
</dbReference>
<proteinExistence type="predicted"/>
<keyword evidence="3" id="KW-0238">DNA-binding</keyword>
<dbReference type="SUPFAM" id="SSF46955">
    <property type="entry name" value="Putative DNA-binding domain"/>
    <property type="match status" value="2"/>
</dbReference>
<keyword evidence="2" id="KW-0805">Transcription regulation</keyword>
<keyword evidence="4" id="KW-0804">Transcription</keyword>
<feature type="domain" description="HTH merR-type" evidence="5">
    <location>
        <begin position="119"/>
        <end position="188"/>
    </location>
</feature>
<organism evidence="6 7">
    <name type="scientific">Jeotgalibacillus proteolyticus</name>
    <dbReference type="NCBI Taxonomy" id="2082395"/>
    <lineage>
        <taxon>Bacteria</taxon>
        <taxon>Bacillati</taxon>
        <taxon>Bacillota</taxon>
        <taxon>Bacilli</taxon>
        <taxon>Bacillales</taxon>
        <taxon>Caryophanaceae</taxon>
        <taxon>Jeotgalibacillus</taxon>
    </lineage>
</organism>
<evidence type="ECO:0000313" key="6">
    <source>
        <dbReference type="EMBL" id="PPA71003.1"/>
    </source>
</evidence>
<dbReference type="AlphaFoldDB" id="A0A2S5GDN7"/>
<dbReference type="Pfam" id="PF13411">
    <property type="entry name" value="MerR_1"/>
    <property type="match status" value="2"/>
</dbReference>
<dbReference type="CDD" id="cd00592">
    <property type="entry name" value="HTH_MerR-like"/>
    <property type="match status" value="1"/>
</dbReference>
<protein>
    <submittedName>
        <fullName evidence="6">Transcriptional regulator</fullName>
    </submittedName>
</protein>
<dbReference type="SMART" id="SM00422">
    <property type="entry name" value="HTH_MERR"/>
    <property type="match status" value="2"/>
</dbReference>
<evidence type="ECO:0000259" key="5">
    <source>
        <dbReference type="PROSITE" id="PS50937"/>
    </source>
</evidence>
<feature type="domain" description="HTH merR-type" evidence="5">
    <location>
        <begin position="1"/>
        <end position="69"/>
    </location>
</feature>
<evidence type="ECO:0000256" key="3">
    <source>
        <dbReference type="ARBA" id="ARBA00023125"/>
    </source>
</evidence>
<dbReference type="PROSITE" id="PS00552">
    <property type="entry name" value="HTH_MERR_1"/>
    <property type="match status" value="1"/>
</dbReference>
<keyword evidence="7" id="KW-1185">Reference proteome</keyword>
<gene>
    <name evidence="6" type="ORF">C4B60_09485</name>
</gene>
<evidence type="ECO:0000256" key="2">
    <source>
        <dbReference type="ARBA" id="ARBA00023015"/>
    </source>
</evidence>
<dbReference type="Proteomes" id="UP000239047">
    <property type="component" value="Unassembled WGS sequence"/>
</dbReference>
<dbReference type="InterPro" id="IPR009061">
    <property type="entry name" value="DNA-bd_dom_put_sf"/>
</dbReference>
<evidence type="ECO:0000313" key="7">
    <source>
        <dbReference type="Proteomes" id="UP000239047"/>
    </source>
</evidence>
<reference evidence="6 7" key="1">
    <citation type="submission" date="2018-02" db="EMBL/GenBank/DDBJ databases">
        <title>Jeotgalibacillus proteolyticum sp. nov. a protease producing bacterium isolated from ocean sediments of Laizhou Bay.</title>
        <authorList>
            <person name="Li Y."/>
        </authorList>
    </citation>
    <scope>NUCLEOTIDE SEQUENCE [LARGE SCALE GENOMIC DNA]</scope>
    <source>
        <strain evidence="6 7">22-7</strain>
    </source>
</reference>
<evidence type="ECO:0000256" key="1">
    <source>
        <dbReference type="ARBA" id="ARBA00022491"/>
    </source>
</evidence>
<dbReference type="EMBL" id="PREZ01000003">
    <property type="protein sequence ID" value="PPA71003.1"/>
    <property type="molecule type" value="Genomic_DNA"/>
</dbReference>
<accession>A0A2S5GDN7</accession>
<evidence type="ECO:0000256" key="4">
    <source>
        <dbReference type="ARBA" id="ARBA00023163"/>
    </source>
</evidence>
<dbReference type="GO" id="GO:0003677">
    <property type="term" value="F:DNA binding"/>
    <property type="evidence" value="ECO:0007669"/>
    <property type="project" value="UniProtKB-KW"/>
</dbReference>
<comment type="caution">
    <text evidence="6">The sequence shown here is derived from an EMBL/GenBank/DDBJ whole genome shotgun (WGS) entry which is preliminary data.</text>
</comment>